<dbReference type="Proteomes" id="UP000093069">
    <property type="component" value="Chromosome I"/>
</dbReference>
<keyword evidence="1" id="KW-0472">Membrane</keyword>
<protein>
    <submittedName>
        <fullName evidence="2">Uncharacterized protein</fullName>
    </submittedName>
</protein>
<dbReference type="STRING" id="54262.CHITON_0238"/>
<sequence>MNLLSLKELAHFLTFLGGIVLAVTVLPKVKVAYSMFTGFNYSIAVTLAYVGSIKPDFLLNTLAKK</sequence>
<keyword evidence="1" id="KW-0812">Transmembrane</keyword>
<evidence type="ECO:0000313" key="3">
    <source>
        <dbReference type="Proteomes" id="UP000093069"/>
    </source>
</evidence>
<keyword evidence="1" id="KW-1133">Transmembrane helix</keyword>
<reference evidence="3" key="1">
    <citation type="submission" date="2016-01" db="EMBL/GenBank/DDBJ databases">
        <authorList>
            <person name="Vorgias C.E."/>
        </authorList>
    </citation>
    <scope>NUCLEOTIDE SEQUENCE [LARGE SCALE GENOMIC DNA]</scope>
</reference>
<name>A0A160VQB1_9EURY</name>
<gene>
    <name evidence="2" type="ORF">CHITON_0238</name>
</gene>
<feature type="transmembrane region" description="Helical" evidence="1">
    <location>
        <begin position="32"/>
        <end position="50"/>
    </location>
</feature>
<accession>A0A160VQB1</accession>
<dbReference type="AlphaFoldDB" id="A0A160VQB1"/>
<feature type="transmembrane region" description="Helical" evidence="1">
    <location>
        <begin position="9"/>
        <end position="26"/>
    </location>
</feature>
<dbReference type="EMBL" id="LN999010">
    <property type="protein sequence ID" value="CUX77017.1"/>
    <property type="molecule type" value="Genomic_DNA"/>
</dbReference>
<organism evidence="2 3">
    <name type="scientific">Thermococcus chitonophagus</name>
    <dbReference type="NCBI Taxonomy" id="54262"/>
    <lineage>
        <taxon>Archaea</taxon>
        <taxon>Methanobacteriati</taxon>
        <taxon>Methanobacteriota</taxon>
        <taxon>Thermococci</taxon>
        <taxon>Thermococcales</taxon>
        <taxon>Thermococcaceae</taxon>
        <taxon>Thermococcus</taxon>
    </lineage>
</organism>
<proteinExistence type="predicted"/>
<evidence type="ECO:0000313" key="2">
    <source>
        <dbReference type="EMBL" id="CUX77017.1"/>
    </source>
</evidence>
<dbReference type="KEGG" id="tch:CHITON_0238"/>
<evidence type="ECO:0000256" key="1">
    <source>
        <dbReference type="SAM" id="Phobius"/>
    </source>
</evidence>